<reference evidence="1" key="1">
    <citation type="submission" date="2023-03" db="EMBL/GenBank/DDBJ databases">
        <authorList>
            <person name="Steffen K."/>
            <person name="Cardenas P."/>
        </authorList>
    </citation>
    <scope>NUCLEOTIDE SEQUENCE</scope>
</reference>
<name>A0AA35STF1_GEOBA</name>
<proteinExistence type="predicted"/>
<gene>
    <name evidence="1" type="ORF">GBAR_LOCUS19827</name>
</gene>
<protein>
    <submittedName>
        <fullName evidence="1">Uncharacterized protein</fullName>
    </submittedName>
</protein>
<dbReference type="EMBL" id="CASHTH010002792">
    <property type="protein sequence ID" value="CAI8035299.1"/>
    <property type="molecule type" value="Genomic_DNA"/>
</dbReference>
<accession>A0AA35STF1</accession>
<feature type="non-terminal residue" evidence="1">
    <location>
        <position position="1"/>
    </location>
</feature>
<dbReference type="AlphaFoldDB" id="A0AA35STF1"/>
<evidence type="ECO:0000313" key="2">
    <source>
        <dbReference type="Proteomes" id="UP001174909"/>
    </source>
</evidence>
<organism evidence="1 2">
    <name type="scientific">Geodia barretti</name>
    <name type="common">Barrett's horny sponge</name>
    <dbReference type="NCBI Taxonomy" id="519541"/>
    <lineage>
        <taxon>Eukaryota</taxon>
        <taxon>Metazoa</taxon>
        <taxon>Porifera</taxon>
        <taxon>Demospongiae</taxon>
        <taxon>Heteroscleromorpha</taxon>
        <taxon>Tetractinellida</taxon>
        <taxon>Astrophorina</taxon>
        <taxon>Geodiidae</taxon>
        <taxon>Geodia</taxon>
    </lineage>
</organism>
<comment type="caution">
    <text evidence="1">The sequence shown here is derived from an EMBL/GenBank/DDBJ whole genome shotgun (WGS) entry which is preliminary data.</text>
</comment>
<keyword evidence="2" id="KW-1185">Reference proteome</keyword>
<sequence length="250" mass="27999">ANSTPKNLGYYILYFTACSCAVEVEVCGVCGEVLEFENHLRQWNNDDGILLIQEMGYDPIRISRNQCNGNRQWNLNFTNVTCNGGDNVNISFKIDNSSDGSTLSVLFNNESTEYTVSMKGSHCETHIDADPSGENLLISFDRQKYNGWSEDTQFIYTLSLFDKILSNTTTNDSSHLFQDNIILPGENYEVQVAAVNACGQYCILGHVNYTMMSTDDDTDGFDDVSGHAPSQRFKIILFFSLPLISFYVAV</sequence>
<dbReference type="Proteomes" id="UP001174909">
    <property type="component" value="Unassembled WGS sequence"/>
</dbReference>
<evidence type="ECO:0000313" key="1">
    <source>
        <dbReference type="EMBL" id="CAI8035299.1"/>
    </source>
</evidence>